<proteinExistence type="inferred from homology"/>
<evidence type="ECO:0000313" key="3">
    <source>
        <dbReference type="EMBL" id="MBK1815071.1"/>
    </source>
</evidence>
<organism evidence="3 4">
    <name type="scientific">Luteolibacter yonseiensis</name>
    <dbReference type="NCBI Taxonomy" id="1144680"/>
    <lineage>
        <taxon>Bacteria</taxon>
        <taxon>Pseudomonadati</taxon>
        <taxon>Verrucomicrobiota</taxon>
        <taxon>Verrucomicrobiia</taxon>
        <taxon>Verrucomicrobiales</taxon>
        <taxon>Verrucomicrobiaceae</taxon>
        <taxon>Luteolibacter</taxon>
    </lineage>
</organism>
<dbReference type="Proteomes" id="UP000600139">
    <property type="component" value="Unassembled WGS sequence"/>
</dbReference>
<dbReference type="RefSeq" id="WP_200350041.1">
    <property type="nucleotide sequence ID" value="NZ_BAABHZ010000005.1"/>
</dbReference>
<protein>
    <submittedName>
        <fullName evidence="3">DUF3494 domain-containing protein</fullName>
    </submittedName>
</protein>
<evidence type="ECO:0000256" key="1">
    <source>
        <dbReference type="ARBA" id="ARBA00005445"/>
    </source>
</evidence>
<evidence type="ECO:0000256" key="2">
    <source>
        <dbReference type="ARBA" id="ARBA00022729"/>
    </source>
</evidence>
<dbReference type="EMBL" id="JAENIK010000005">
    <property type="protein sequence ID" value="MBK1815071.1"/>
    <property type="molecule type" value="Genomic_DNA"/>
</dbReference>
<dbReference type="NCBIfam" id="TIGR02595">
    <property type="entry name" value="PEP_CTERM"/>
    <property type="match status" value="1"/>
</dbReference>
<keyword evidence="4" id="KW-1185">Reference proteome</keyword>
<gene>
    <name evidence="3" type="ORF">JIN84_05580</name>
</gene>
<dbReference type="InterPro" id="IPR021884">
    <property type="entry name" value="Ice-bd_prot"/>
</dbReference>
<comment type="caution">
    <text evidence="3">The sequence shown here is derived from an EMBL/GenBank/DDBJ whole genome shotgun (WGS) entry which is preliminary data.</text>
</comment>
<dbReference type="AlphaFoldDB" id="A0A934R2G9"/>
<evidence type="ECO:0000313" key="4">
    <source>
        <dbReference type="Proteomes" id="UP000600139"/>
    </source>
</evidence>
<sequence length="260" mass="25886">MKTRARKLMIVTSIIFSSVILGDQAASAALLSVDLGSAASYAVLAGSGITIAGPANSSTIIGNIGSHATVSITGLENLNLVGTNHAGNSITQAAKADLQTAYTDAAGRSFDGAAFADGHVLTGIMTTGVYHGSGSFALNGILTLDAQGDPDAVWIFQMTSTFDVGSAGQVALLNGAQASNVFWQVGSSATLGTGARLAGTILAAQSISMNTGAVINGRALASAGAVTMGGSTITLPVPEPSAMLLSVIGICSLLATRRRS</sequence>
<reference evidence="3" key="1">
    <citation type="submission" date="2021-01" db="EMBL/GenBank/DDBJ databases">
        <title>Modified the classification status of verrucomicrobia.</title>
        <authorList>
            <person name="Feng X."/>
        </authorList>
    </citation>
    <scope>NUCLEOTIDE SEQUENCE</scope>
    <source>
        <strain evidence="3">JCM 18052</strain>
    </source>
</reference>
<dbReference type="Pfam" id="PF11999">
    <property type="entry name" value="Ice_binding"/>
    <property type="match status" value="1"/>
</dbReference>
<name>A0A934R2G9_9BACT</name>
<accession>A0A934R2G9</accession>
<keyword evidence="2" id="KW-0732">Signal</keyword>
<dbReference type="InterPro" id="IPR013424">
    <property type="entry name" value="Ice-binding_C"/>
</dbReference>
<comment type="similarity">
    <text evidence="1">Belongs to the ice-binding protein family.</text>
</comment>